<reference evidence="1 2" key="1">
    <citation type="submission" date="2024-01" db="EMBL/GenBank/DDBJ databases">
        <title>The genomes of 5 underutilized Papilionoideae crops provide insights into root nodulation and disease resistanc.</title>
        <authorList>
            <person name="Jiang F."/>
        </authorList>
    </citation>
    <scope>NUCLEOTIDE SEQUENCE [LARGE SCALE GENOMIC DNA]</scope>
    <source>
        <strain evidence="1">LVBAO_FW01</strain>
        <tissue evidence="1">Leaves</tissue>
    </source>
</reference>
<name>A0AAN9JWC9_CANGL</name>
<comment type="caution">
    <text evidence="1">The sequence shown here is derived from an EMBL/GenBank/DDBJ whole genome shotgun (WGS) entry which is preliminary data.</text>
</comment>
<accession>A0AAN9JWC9</accession>
<sequence length="76" mass="8568">MSVACEVAMREMKDDEKRISSLQEKVLNGIRQKLDGMVVNKAWKGVEGGDYLQWQCLHLEPSSVLGVDEDMTTSPR</sequence>
<evidence type="ECO:0000313" key="1">
    <source>
        <dbReference type="EMBL" id="KAK7306705.1"/>
    </source>
</evidence>
<dbReference type="Proteomes" id="UP001367508">
    <property type="component" value="Unassembled WGS sequence"/>
</dbReference>
<evidence type="ECO:0000313" key="2">
    <source>
        <dbReference type="Proteomes" id="UP001367508"/>
    </source>
</evidence>
<dbReference type="AlphaFoldDB" id="A0AAN9JWC9"/>
<organism evidence="1 2">
    <name type="scientific">Canavalia gladiata</name>
    <name type="common">Sword bean</name>
    <name type="synonym">Dolichos gladiatus</name>
    <dbReference type="NCBI Taxonomy" id="3824"/>
    <lineage>
        <taxon>Eukaryota</taxon>
        <taxon>Viridiplantae</taxon>
        <taxon>Streptophyta</taxon>
        <taxon>Embryophyta</taxon>
        <taxon>Tracheophyta</taxon>
        <taxon>Spermatophyta</taxon>
        <taxon>Magnoliopsida</taxon>
        <taxon>eudicotyledons</taxon>
        <taxon>Gunneridae</taxon>
        <taxon>Pentapetalae</taxon>
        <taxon>rosids</taxon>
        <taxon>fabids</taxon>
        <taxon>Fabales</taxon>
        <taxon>Fabaceae</taxon>
        <taxon>Papilionoideae</taxon>
        <taxon>50 kb inversion clade</taxon>
        <taxon>NPAAA clade</taxon>
        <taxon>indigoferoid/millettioid clade</taxon>
        <taxon>Phaseoleae</taxon>
        <taxon>Canavalia</taxon>
    </lineage>
</organism>
<keyword evidence="2" id="KW-1185">Reference proteome</keyword>
<protein>
    <submittedName>
        <fullName evidence="1">Uncharacterized protein</fullName>
    </submittedName>
</protein>
<dbReference type="EMBL" id="JAYMYQ010000011">
    <property type="protein sequence ID" value="KAK7306705.1"/>
    <property type="molecule type" value="Genomic_DNA"/>
</dbReference>
<proteinExistence type="predicted"/>
<gene>
    <name evidence="1" type="ORF">VNO77_44660</name>
</gene>